<dbReference type="AlphaFoldDB" id="A0A1N7P351"/>
<keyword evidence="3" id="KW-1185">Reference proteome</keyword>
<name>A0A1N7P351_9BACL</name>
<sequence>MAVRRAWLLAPLCASSLVVPASVQAGLAQGHGSFSTVRVSVGTSSSLSVPALIQGNETYIPLWDLMQVLHQLGFTATWAKGQFSVSAPPSVPMDEAPGPAGKGGALVVLDGQVVEQVPTVIATPPGAATPEVFLPLTNAEEILGRLGIQASATGNQVNLDASAVPQALPNQQVAVWNVLAAVASDLGVSTAPAGPSPYADLPTASPAWGAVEAAIRLGWYSPLSASSSGAFQPITWAQTASILWNALGISQQDAAYQPGGSPTAWASALGLVPENWDPASYMTAQELDTLASNLHECLQGDVETGANTWRLWYPPADEVEATLQSGGGQSLFTSTADAQAAISSAYQFFNQLVVTRVGQGYVVTVPSVPEGYGFATFSALGGVAYQTTPGGPWTVVPVLDTRDVSIPAKGRLSVKVPAQGITITWNQMMPSLGGTVAMGALQVSPGPSGPSVERLNIVTPNLPPVLPSSVTSTQPQS</sequence>
<evidence type="ECO:0008006" key="4">
    <source>
        <dbReference type="Google" id="ProtNLM"/>
    </source>
</evidence>
<protein>
    <recommendedName>
        <fullName evidence="4">S-layer homology domain-containing protein</fullName>
    </recommendedName>
</protein>
<dbReference type="STRING" id="252246.SAMN05421799_11118"/>
<dbReference type="EMBL" id="FTOO01000011">
    <property type="protein sequence ID" value="SIT05004.1"/>
    <property type="molecule type" value="Genomic_DNA"/>
</dbReference>
<accession>A0A1N7P351</accession>
<dbReference type="Proteomes" id="UP000186156">
    <property type="component" value="Unassembled WGS sequence"/>
</dbReference>
<feature type="signal peptide" evidence="1">
    <location>
        <begin position="1"/>
        <end position="21"/>
    </location>
</feature>
<evidence type="ECO:0000256" key="1">
    <source>
        <dbReference type="SAM" id="SignalP"/>
    </source>
</evidence>
<reference evidence="3" key="1">
    <citation type="submission" date="2017-01" db="EMBL/GenBank/DDBJ databases">
        <authorList>
            <person name="Varghese N."/>
            <person name="Submissions S."/>
        </authorList>
    </citation>
    <scope>NUCLEOTIDE SEQUENCE [LARGE SCALE GENOMIC DNA]</scope>
    <source>
        <strain evidence="3">DSM 16176</strain>
    </source>
</reference>
<keyword evidence="1" id="KW-0732">Signal</keyword>
<feature type="chain" id="PRO_5039442282" description="S-layer homology domain-containing protein" evidence="1">
    <location>
        <begin position="22"/>
        <end position="477"/>
    </location>
</feature>
<dbReference type="OrthoDB" id="2370359at2"/>
<evidence type="ECO:0000313" key="2">
    <source>
        <dbReference type="EMBL" id="SIT05004.1"/>
    </source>
</evidence>
<organism evidence="2 3">
    <name type="scientific">Alicyclobacillus vulcanalis</name>
    <dbReference type="NCBI Taxonomy" id="252246"/>
    <lineage>
        <taxon>Bacteria</taxon>
        <taxon>Bacillati</taxon>
        <taxon>Bacillota</taxon>
        <taxon>Bacilli</taxon>
        <taxon>Bacillales</taxon>
        <taxon>Alicyclobacillaceae</taxon>
        <taxon>Alicyclobacillus</taxon>
    </lineage>
</organism>
<evidence type="ECO:0000313" key="3">
    <source>
        <dbReference type="Proteomes" id="UP000186156"/>
    </source>
</evidence>
<gene>
    <name evidence="2" type="ORF">SAMN05421799_11118</name>
</gene>
<proteinExistence type="predicted"/>
<dbReference type="RefSeq" id="WP_076348436.1">
    <property type="nucleotide sequence ID" value="NZ_FTOO01000011.1"/>
</dbReference>